<dbReference type="Proteomes" id="UP000784294">
    <property type="component" value="Unassembled WGS sequence"/>
</dbReference>
<gene>
    <name evidence="2" type="ORF">PXEA_LOCUS26436</name>
</gene>
<evidence type="ECO:0000256" key="1">
    <source>
        <dbReference type="SAM" id="Phobius"/>
    </source>
</evidence>
<reference evidence="2" key="1">
    <citation type="submission" date="2018-11" db="EMBL/GenBank/DDBJ databases">
        <authorList>
            <consortium name="Pathogen Informatics"/>
        </authorList>
    </citation>
    <scope>NUCLEOTIDE SEQUENCE</scope>
</reference>
<accession>A0A3S5C3L1</accession>
<protein>
    <submittedName>
        <fullName evidence="2">Uncharacterized protein</fullName>
    </submittedName>
</protein>
<feature type="transmembrane region" description="Helical" evidence="1">
    <location>
        <begin position="6"/>
        <end position="27"/>
    </location>
</feature>
<organism evidence="2 3">
    <name type="scientific">Protopolystoma xenopodis</name>
    <dbReference type="NCBI Taxonomy" id="117903"/>
    <lineage>
        <taxon>Eukaryota</taxon>
        <taxon>Metazoa</taxon>
        <taxon>Spiralia</taxon>
        <taxon>Lophotrochozoa</taxon>
        <taxon>Platyhelminthes</taxon>
        <taxon>Monogenea</taxon>
        <taxon>Polyopisthocotylea</taxon>
        <taxon>Polystomatidea</taxon>
        <taxon>Polystomatidae</taxon>
        <taxon>Protopolystoma</taxon>
    </lineage>
</organism>
<comment type="caution">
    <text evidence="2">The sequence shown here is derived from an EMBL/GenBank/DDBJ whole genome shotgun (WGS) entry which is preliminary data.</text>
</comment>
<evidence type="ECO:0000313" key="2">
    <source>
        <dbReference type="EMBL" id="VEL32996.1"/>
    </source>
</evidence>
<keyword evidence="1" id="KW-0472">Membrane</keyword>
<dbReference type="EMBL" id="CAAALY010244995">
    <property type="protein sequence ID" value="VEL32996.1"/>
    <property type="molecule type" value="Genomic_DNA"/>
</dbReference>
<keyword evidence="3" id="KW-1185">Reference proteome</keyword>
<evidence type="ECO:0000313" key="3">
    <source>
        <dbReference type="Proteomes" id="UP000784294"/>
    </source>
</evidence>
<keyword evidence="1" id="KW-1133">Transmembrane helix</keyword>
<dbReference type="AlphaFoldDB" id="A0A3S5C3L1"/>
<keyword evidence="1" id="KW-0812">Transmembrane</keyword>
<name>A0A3S5C3L1_9PLAT</name>
<sequence length="129" mass="14024">MYEYSVISIGCLTLIIVIETVSIILLFASTFGRFVFVSISPNSASICNIICSGLTACKLDAQSVLLCARNSSFEVKALSRLPGFCVLMGLLYRLALKHVPGRLRLFVCFGAAGANRMRYRASICLQACT</sequence>
<proteinExistence type="predicted"/>